<gene>
    <name evidence="3" type="ORF">JIR001_12180</name>
</gene>
<accession>A0A8D5ZMA0</accession>
<dbReference type="Pfam" id="PF00795">
    <property type="entry name" value="CN_hydrolase"/>
    <property type="match status" value="1"/>
</dbReference>
<dbReference type="KEGG" id="pabs:JIR001_12180"/>
<keyword evidence="3" id="KW-0378">Hydrolase</keyword>
<dbReference type="RefSeq" id="WP_212774666.1">
    <property type="nucleotide sequence ID" value="NZ_AP024601.1"/>
</dbReference>
<evidence type="ECO:0000259" key="2">
    <source>
        <dbReference type="PROSITE" id="PS50263"/>
    </source>
</evidence>
<dbReference type="PROSITE" id="PS50263">
    <property type="entry name" value="CN_HYDROLASE"/>
    <property type="match status" value="1"/>
</dbReference>
<dbReference type="PANTHER" id="PTHR23088">
    <property type="entry name" value="NITRILASE-RELATED"/>
    <property type="match status" value="1"/>
</dbReference>
<evidence type="ECO:0000256" key="1">
    <source>
        <dbReference type="ARBA" id="ARBA00010613"/>
    </source>
</evidence>
<reference evidence="3" key="2">
    <citation type="journal article" date="2021" name="Microbiol. Resour. Announc.">
        <title>Complete Genome Sequence of Polycladomyces abyssicola JIR-001T, Isolated from Hemipelagic Sediment in Deep Seawater.</title>
        <authorList>
            <person name="Tsubouchi T."/>
            <person name="Kaneko Y."/>
        </authorList>
    </citation>
    <scope>NUCLEOTIDE SEQUENCE</scope>
    <source>
        <strain evidence="3">JIR-001</strain>
    </source>
</reference>
<dbReference type="AlphaFoldDB" id="A0A8D5ZMA0"/>
<dbReference type="InterPro" id="IPR036526">
    <property type="entry name" value="C-N_Hydrolase_sf"/>
</dbReference>
<sequence>MTEKKYQIGIVQARFANGEIKRNLEKMKEIVEKCKERSPKVKLMLFPELAATGYFLSSAIRQYAETPNGWIARYLSEVARKNKMYISYGYVESGSKGEIFNSLRFIDNHGKWIANYRKIHITELERGIFSPGSEIVSTKTELGHIGFMICWDLAFPELARMLAVRGADLILNPSAWEKPYDAPFLRFAMARAIDNTVYVAACNHVGQSNDLIFFGRSGLYGPDGTAVVLAAEDDEKVIVGEVDLAYRKKVQSNFYTMLKERRKDLYALKGEESSHVQSGKDC</sequence>
<name>A0A8D5ZMA0_9BACL</name>
<feature type="domain" description="CN hydrolase" evidence="2">
    <location>
        <begin position="6"/>
        <end position="244"/>
    </location>
</feature>
<dbReference type="GO" id="GO:0016787">
    <property type="term" value="F:hydrolase activity"/>
    <property type="evidence" value="ECO:0007669"/>
    <property type="project" value="UniProtKB-KW"/>
</dbReference>
<dbReference type="Gene3D" id="3.60.110.10">
    <property type="entry name" value="Carbon-nitrogen hydrolase"/>
    <property type="match status" value="1"/>
</dbReference>
<dbReference type="InterPro" id="IPR003010">
    <property type="entry name" value="C-N_Hydrolase"/>
</dbReference>
<protein>
    <submittedName>
        <fullName evidence="3">Hypothetical carbon-nitrogen hydrolase family protein</fullName>
    </submittedName>
</protein>
<dbReference type="CDD" id="cd07197">
    <property type="entry name" value="nitrilase"/>
    <property type="match status" value="1"/>
</dbReference>
<dbReference type="Proteomes" id="UP000677436">
    <property type="component" value="Chromosome"/>
</dbReference>
<organism evidence="3 4">
    <name type="scientific">Polycladomyces abyssicola</name>
    <dbReference type="NCBI Taxonomy" id="1125966"/>
    <lineage>
        <taxon>Bacteria</taxon>
        <taxon>Bacillati</taxon>
        <taxon>Bacillota</taxon>
        <taxon>Bacilli</taxon>
        <taxon>Bacillales</taxon>
        <taxon>Thermoactinomycetaceae</taxon>
        <taxon>Polycladomyces</taxon>
    </lineage>
</organism>
<dbReference type="PANTHER" id="PTHR23088:SF27">
    <property type="entry name" value="DEAMINATED GLUTATHIONE AMIDASE"/>
    <property type="match status" value="1"/>
</dbReference>
<evidence type="ECO:0000313" key="3">
    <source>
        <dbReference type="EMBL" id="BCU81435.1"/>
    </source>
</evidence>
<proteinExistence type="inferred from homology"/>
<reference evidence="3" key="1">
    <citation type="journal article" date="2013" name="Int. J. Syst. Evol. Microbiol.">
        <title>Polycladomyces abyssicola gen. nov., sp. nov., a thermophilic filamentous bacterium isolated from hemipelagic sediment.</title>
        <authorList>
            <person name="Tsubouchi T."/>
            <person name="Shimane Y."/>
            <person name="Mori K."/>
            <person name="Usui K."/>
            <person name="Hiraki T."/>
            <person name="Tame A."/>
            <person name="Uematsu K."/>
            <person name="Maruyama T."/>
            <person name="Hatada Y."/>
        </authorList>
    </citation>
    <scope>NUCLEOTIDE SEQUENCE</scope>
    <source>
        <strain evidence="3">JIR-001</strain>
    </source>
</reference>
<keyword evidence="4" id="KW-1185">Reference proteome</keyword>
<comment type="similarity">
    <text evidence="1">Belongs to the carbon-nitrogen hydrolase superfamily. NIT1/NIT2 family.</text>
</comment>
<dbReference type="SUPFAM" id="SSF56317">
    <property type="entry name" value="Carbon-nitrogen hydrolase"/>
    <property type="match status" value="1"/>
</dbReference>
<dbReference type="EMBL" id="AP024601">
    <property type="protein sequence ID" value="BCU81435.1"/>
    <property type="molecule type" value="Genomic_DNA"/>
</dbReference>
<evidence type="ECO:0000313" key="4">
    <source>
        <dbReference type="Proteomes" id="UP000677436"/>
    </source>
</evidence>